<dbReference type="SMART" id="SM00516">
    <property type="entry name" value="SEC14"/>
    <property type="match status" value="1"/>
</dbReference>
<evidence type="ECO:0000256" key="3">
    <source>
        <dbReference type="ARBA" id="ARBA00022658"/>
    </source>
</evidence>
<dbReference type="PROSITE" id="PS50191">
    <property type="entry name" value="CRAL_TRIO"/>
    <property type="match status" value="1"/>
</dbReference>
<evidence type="ECO:0000256" key="6">
    <source>
        <dbReference type="SAM" id="MobiDB-lite"/>
    </source>
</evidence>
<dbReference type="PROSITE" id="PS50010">
    <property type="entry name" value="DH_2"/>
    <property type="match status" value="1"/>
</dbReference>
<evidence type="ECO:0000256" key="4">
    <source>
        <dbReference type="ARBA" id="ARBA00049987"/>
    </source>
</evidence>
<keyword evidence="12" id="KW-1185">Reference proteome</keyword>
<feature type="domain" description="PH" evidence="8">
    <location>
        <begin position="938"/>
        <end position="1054"/>
    </location>
</feature>
<accession>A0A5C6MQR0</accession>
<evidence type="ECO:0000259" key="10">
    <source>
        <dbReference type="PROSITE" id="PS50191"/>
    </source>
</evidence>
<dbReference type="GO" id="GO:0035556">
    <property type="term" value="P:intracellular signal transduction"/>
    <property type="evidence" value="ECO:0007669"/>
    <property type="project" value="InterPro"/>
</dbReference>
<dbReference type="Pfam" id="PF00621">
    <property type="entry name" value="RhoGEF"/>
    <property type="match status" value="1"/>
</dbReference>
<keyword evidence="2" id="KW-0597">Phosphoprotein</keyword>
<dbReference type="InterPro" id="IPR036028">
    <property type="entry name" value="SH3-like_dom_sf"/>
</dbReference>
<dbReference type="InterPro" id="IPR011993">
    <property type="entry name" value="PH-like_dom_sf"/>
</dbReference>
<dbReference type="SUPFAM" id="SSF50044">
    <property type="entry name" value="SH3-domain"/>
    <property type="match status" value="1"/>
</dbReference>
<dbReference type="PROSITE" id="PS50003">
    <property type="entry name" value="PH_DOMAIN"/>
    <property type="match status" value="1"/>
</dbReference>
<dbReference type="SUPFAM" id="SSF46966">
    <property type="entry name" value="Spectrin repeat"/>
    <property type="match status" value="1"/>
</dbReference>
<keyword evidence="3" id="KW-0344">Guanine-nucleotide releasing factor</keyword>
<comment type="caution">
    <text evidence="11">The sequence shown here is derived from an EMBL/GenBank/DDBJ whole genome shotgun (WGS) entry which is preliminary data.</text>
</comment>
<dbReference type="SUPFAM" id="SSF50729">
    <property type="entry name" value="PH domain-like"/>
    <property type="match status" value="1"/>
</dbReference>
<dbReference type="GO" id="GO:0005737">
    <property type="term" value="C:cytoplasm"/>
    <property type="evidence" value="ECO:0007669"/>
    <property type="project" value="TreeGrafter"/>
</dbReference>
<dbReference type="SUPFAM" id="SSF48065">
    <property type="entry name" value="DBL homology domain (DH-domain)"/>
    <property type="match status" value="1"/>
</dbReference>
<name>A0A5C6MQR0_9TELE</name>
<gene>
    <name evidence="11" type="ORF">D4764_09G0007970</name>
</gene>
<dbReference type="CDD" id="cd11857">
    <property type="entry name" value="SH3_DBS"/>
    <property type="match status" value="1"/>
</dbReference>
<proteinExistence type="inferred from homology"/>
<dbReference type="InterPro" id="IPR035532">
    <property type="entry name" value="DBS_SH3"/>
</dbReference>
<dbReference type="Pfam" id="PF23289">
    <property type="entry name" value="Spectrin_5"/>
    <property type="match status" value="1"/>
</dbReference>
<dbReference type="PANTHER" id="PTHR22826">
    <property type="entry name" value="RHO GUANINE EXCHANGE FACTOR-RELATED"/>
    <property type="match status" value="1"/>
</dbReference>
<feature type="region of interest" description="Disordered" evidence="6">
    <location>
        <begin position="1070"/>
        <end position="1130"/>
    </location>
</feature>
<dbReference type="PROSITE" id="PS50002">
    <property type="entry name" value="SH3"/>
    <property type="match status" value="1"/>
</dbReference>
<dbReference type="InterPro" id="IPR000219">
    <property type="entry name" value="DH_dom"/>
</dbReference>
<dbReference type="Gene3D" id="2.30.29.30">
    <property type="entry name" value="Pleckstrin-homology domain (PH domain)/Phosphotyrosine-binding domain (PTB)"/>
    <property type="match status" value="1"/>
</dbReference>
<dbReference type="InterPro" id="IPR056466">
    <property type="entry name" value="Spectrin_DBS"/>
</dbReference>
<dbReference type="Gene3D" id="2.30.30.40">
    <property type="entry name" value="SH3 Domains"/>
    <property type="match status" value="1"/>
</dbReference>
<dbReference type="FunFam" id="2.30.29.30:FF:000078">
    <property type="entry name" value="Guanine nucleotide exchange factor DBS"/>
    <property type="match status" value="1"/>
</dbReference>
<dbReference type="GO" id="GO:0005085">
    <property type="term" value="F:guanyl-nucleotide exchange factor activity"/>
    <property type="evidence" value="ECO:0007669"/>
    <property type="project" value="UniProtKB-KW"/>
</dbReference>
<dbReference type="PROSITE" id="PS00741">
    <property type="entry name" value="DH_1"/>
    <property type="match status" value="1"/>
</dbReference>
<feature type="domain" description="DH" evidence="9">
    <location>
        <begin position="740"/>
        <end position="920"/>
    </location>
</feature>
<organism evidence="11 12">
    <name type="scientific">Takifugu flavidus</name>
    <name type="common">sansaifugu</name>
    <dbReference type="NCBI Taxonomy" id="433684"/>
    <lineage>
        <taxon>Eukaryota</taxon>
        <taxon>Metazoa</taxon>
        <taxon>Chordata</taxon>
        <taxon>Craniata</taxon>
        <taxon>Vertebrata</taxon>
        <taxon>Euteleostomi</taxon>
        <taxon>Actinopterygii</taxon>
        <taxon>Neopterygii</taxon>
        <taxon>Teleostei</taxon>
        <taxon>Neoteleostei</taxon>
        <taxon>Acanthomorphata</taxon>
        <taxon>Eupercaria</taxon>
        <taxon>Tetraodontiformes</taxon>
        <taxon>Tetradontoidea</taxon>
        <taxon>Tetraodontidae</taxon>
        <taxon>Takifugu</taxon>
    </lineage>
</organism>
<evidence type="ECO:0000256" key="2">
    <source>
        <dbReference type="ARBA" id="ARBA00022553"/>
    </source>
</evidence>
<comment type="similarity">
    <text evidence="4">Belongs to the MCF2 family.</text>
</comment>
<dbReference type="InterPro" id="IPR001452">
    <property type="entry name" value="SH3_domain"/>
</dbReference>
<reference evidence="11 12" key="1">
    <citation type="submission" date="2019-04" db="EMBL/GenBank/DDBJ databases">
        <title>Chromosome genome assembly for Takifugu flavidus.</title>
        <authorList>
            <person name="Xiao S."/>
        </authorList>
    </citation>
    <scope>NUCLEOTIDE SEQUENCE [LARGE SCALE GENOMIC DNA]</scope>
    <source>
        <strain evidence="11">HTHZ2018</strain>
        <tissue evidence="11">Muscle</tissue>
    </source>
</reference>
<evidence type="ECO:0000259" key="8">
    <source>
        <dbReference type="PROSITE" id="PS50003"/>
    </source>
</evidence>
<feature type="domain" description="CRAL-TRIO" evidence="10">
    <location>
        <begin position="253"/>
        <end position="328"/>
    </location>
</feature>
<dbReference type="InterPro" id="IPR001251">
    <property type="entry name" value="CRAL-TRIO_dom"/>
</dbReference>
<evidence type="ECO:0000259" key="7">
    <source>
        <dbReference type="PROSITE" id="PS50002"/>
    </source>
</evidence>
<feature type="compositionally biased region" description="Polar residues" evidence="6">
    <location>
        <begin position="1082"/>
        <end position="1111"/>
    </location>
</feature>
<evidence type="ECO:0000313" key="11">
    <source>
        <dbReference type="EMBL" id="TWW55747.1"/>
    </source>
</evidence>
<dbReference type="InterPro" id="IPR001331">
    <property type="entry name" value="GDS_CDC24_CS"/>
</dbReference>
<dbReference type="Pfam" id="PF22697">
    <property type="entry name" value="SOS1_NGEF_PH"/>
    <property type="match status" value="1"/>
</dbReference>
<dbReference type="PANTHER" id="PTHR22826:SF146">
    <property type="entry name" value="PROTO-ONCOGENE DBL"/>
    <property type="match status" value="1"/>
</dbReference>
<dbReference type="InterPro" id="IPR035899">
    <property type="entry name" value="DBL_dom_sf"/>
</dbReference>
<dbReference type="Proteomes" id="UP000324091">
    <property type="component" value="Chromosome 9"/>
</dbReference>
<evidence type="ECO:0000313" key="12">
    <source>
        <dbReference type="Proteomes" id="UP000324091"/>
    </source>
</evidence>
<dbReference type="GO" id="GO:0016358">
    <property type="term" value="P:dendrite development"/>
    <property type="evidence" value="ECO:0007669"/>
    <property type="project" value="TreeGrafter"/>
</dbReference>
<dbReference type="InterPro" id="IPR055251">
    <property type="entry name" value="SOS1_NGEF_PH"/>
</dbReference>
<dbReference type="SMART" id="SM00325">
    <property type="entry name" value="RhoGEF"/>
    <property type="match status" value="1"/>
</dbReference>
<dbReference type="AlphaFoldDB" id="A0A5C6MQR0"/>
<dbReference type="Gene3D" id="1.20.58.60">
    <property type="match status" value="1"/>
</dbReference>
<dbReference type="SMART" id="SM00233">
    <property type="entry name" value="PH"/>
    <property type="match status" value="1"/>
</dbReference>
<dbReference type="InterPro" id="IPR051336">
    <property type="entry name" value="RhoGEF_Guanine_NuclExch_SF"/>
</dbReference>
<evidence type="ECO:0000256" key="5">
    <source>
        <dbReference type="PROSITE-ProRule" id="PRU00192"/>
    </source>
</evidence>
<dbReference type="EMBL" id="RHFK02000022">
    <property type="protein sequence ID" value="TWW55747.1"/>
    <property type="molecule type" value="Genomic_DNA"/>
</dbReference>
<evidence type="ECO:0000256" key="1">
    <source>
        <dbReference type="ARBA" id="ARBA00022443"/>
    </source>
</evidence>
<dbReference type="InterPro" id="IPR001849">
    <property type="entry name" value="PH_domain"/>
</dbReference>
<sequence length="1240" mass="140975">TESKANRLPCKSEAVHPTSIPVLSCSGLLHPRRSLWIPSMPLKSEDDCAELWDSEEDVRPRGPPAAAVSLTCIQHQRGGGGGGMGPASLQGEMETEKEPKEEMESYHYLLQASAQLESTLQQVTVPVSMKEVGGYIEKQVAYLSGGRGEDSSVIITLPECSAFSDIPEEALAKVFTYLTLIPRMRQPGVKFIIILDRRLDTWASIKTALSRIAPEAAPRFSAEFPHTGGIERFMEMASTPVSNCGYQLGLQKMQRCPASFPGNLHLVLVLRPTSFFHRTVTDIGFRFSQEDFMLQMPVVMLSSVTDLLRYIDENQLTSEFGGTLDYCHSDWIVLRTAIESFAVTVKDIAQMLQSFGTELAETELPDDRKDTQHLLETHTAKYRKLKDAIKSVSKEGHHLLLSLETSGKEDDAQWDVRMDWETVQRLYTQLRDMESAFDGFFEKHRLKFHQYLQLLRYEQSFQETEMRLQALMSEERELPVSVSTLAQTEQVLKRFDSLESNAQEVMSQTQIFILHGHQLSAGHHYAMALIMQRCNELRHYCDTLDAALKAKRAHLLQTHQLLLCLGQAQTWCDNGAYLLANQLVDRLQSKEGAQAALQDIEKFLEEAPSMLSSGPDVLAIEYEGVITPQLQTQIAETFEKHVAVQQMIQNRQACLRKLADKHVRPVQLVAPRPENTPRSKSPFSPKHGDGLKFTFDLPLPGKRVSRKSPNPRKIEVIHDYQESRSCVAYSLEGEDSPDMQKRHVMRELLNTERIYVDELLSVLLGYRAEMDNPALIGLLPPILRSKRDILFGNMPEIYNFHSRIFLQDLEGCLETPEGVGACFLERKECFQMYECYCQNKLRSDALWRQFSDCHFFQECQKKLEHKLGLDSYLLKPVQRLTKYQLLLKELLKYSTDCKGTSELQGALTAMLDLLKSVNDSMHQIAITGYEGDICELGRVLMQGSFSVWISHKRGPTRMKELARFKPMQRHLFLYERALLFCKRREEHGDGGDKTPSYSFKHCLKMTAVGITENVKGDQKKFEIWYSGREEVYVVQAPSVDVKMSWLHELRRILTDQQKLLRDEMYQHSHLMGHVQPPPPFSESKQQRVSVSSEDTESGRSSPDLQAQSPKSQQHDRRSWPGPHHSADICEGLEDWSGGQDVFHPSDMEEEVLVQLAPGRYVALSDCLQNHPDSIAIKSGDVIQLKSEDAEGRWLVKNLSGRQEGSIPAARLPLIRRHSGWMCPIRPGETRNLKSRKLSSP</sequence>
<keyword evidence="1 5" id="KW-0728">SH3 domain</keyword>
<dbReference type="Gene3D" id="1.20.900.10">
    <property type="entry name" value="Dbl homology (DH) domain"/>
    <property type="match status" value="1"/>
</dbReference>
<protein>
    <submittedName>
        <fullName evidence="11">Proto-oncogene DBL</fullName>
    </submittedName>
</protein>
<evidence type="ECO:0000259" key="9">
    <source>
        <dbReference type="PROSITE" id="PS50010"/>
    </source>
</evidence>
<dbReference type="CDD" id="cd00160">
    <property type="entry name" value="RhoGEF"/>
    <property type="match status" value="1"/>
</dbReference>
<dbReference type="Pfam" id="PF13716">
    <property type="entry name" value="CRAL_TRIO_2"/>
    <property type="match status" value="1"/>
</dbReference>
<feature type="non-terminal residue" evidence="11">
    <location>
        <position position="1"/>
    </location>
</feature>
<feature type="domain" description="SH3" evidence="7">
    <location>
        <begin position="1155"/>
        <end position="1216"/>
    </location>
</feature>